<feature type="domain" description="DUF4183" evidence="1">
    <location>
        <begin position="14"/>
        <end position="80"/>
    </location>
</feature>
<dbReference type="InterPro" id="IPR025237">
    <property type="entry name" value="DUF4183"/>
</dbReference>
<evidence type="ECO:0000313" key="3">
    <source>
        <dbReference type="Proteomes" id="UP001207626"/>
    </source>
</evidence>
<evidence type="ECO:0000313" key="2">
    <source>
        <dbReference type="EMBL" id="MCY9522974.1"/>
    </source>
</evidence>
<evidence type="ECO:0000259" key="1">
    <source>
        <dbReference type="Pfam" id="PF13799"/>
    </source>
</evidence>
<dbReference type="Proteomes" id="UP001207626">
    <property type="component" value="Unassembled WGS sequence"/>
</dbReference>
<protein>
    <submittedName>
        <fullName evidence="2">DUF4183 domain-containing protein</fullName>
    </submittedName>
</protein>
<dbReference type="EMBL" id="JAMDLW010000056">
    <property type="protein sequence ID" value="MCY9522974.1"/>
    <property type="molecule type" value="Genomic_DNA"/>
</dbReference>
<accession>A0ABT4E044</accession>
<name>A0ABT4E044_9BACL</name>
<keyword evidence="3" id="KW-1185">Reference proteome</keyword>
<comment type="caution">
    <text evidence="2">The sequence shown here is derived from an EMBL/GenBank/DDBJ whole genome shotgun (WGS) entry which is preliminary data.</text>
</comment>
<proteinExistence type="predicted"/>
<gene>
    <name evidence="2" type="ORF">M5X09_25485</name>
</gene>
<reference evidence="2 3" key="1">
    <citation type="submission" date="2022-05" db="EMBL/GenBank/DDBJ databases">
        <title>Genome Sequencing of Bee-Associated Microbes.</title>
        <authorList>
            <person name="Dunlap C."/>
        </authorList>
    </citation>
    <scope>NUCLEOTIDE SEQUENCE [LARGE SCALE GENOMIC DNA]</scope>
    <source>
        <strain evidence="2 3">NRRL NRS-1438</strain>
    </source>
</reference>
<dbReference type="RefSeq" id="WP_254912262.1">
    <property type="nucleotide sequence ID" value="NZ_JAMDLV010000026.1"/>
</dbReference>
<sequence>MGDRSLPAALNHSAAFAIAATAFTNDAGVAATAFPASLAYYNLYINGLPQLSSTSTATITTLSIPGGDVLDPDVPVMVEFVVT</sequence>
<organism evidence="2 3">
    <name type="scientific">Paenibacillus apiarius</name>
    <dbReference type="NCBI Taxonomy" id="46240"/>
    <lineage>
        <taxon>Bacteria</taxon>
        <taxon>Bacillati</taxon>
        <taxon>Bacillota</taxon>
        <taxon>Bacilli</taxon>
        <taxon>Bacillales</taxon>
        <taxon>Paenibacillaceae</taxon>
        <taxon>Paenibacillus</taxon>
    </lineage>
</organism>
<dbReference type="Pfam" id="PF13799">
    <property type="entry name" value="DUF4183"/>
    <property type="match status" value="1"/>
</dbReference>